<reference evidence="3 4" key="1">
    <citation type="submission" date="2020-01" db="EMBL/GenBank/DDBJ databases">
        <title>Herbidospora sp. NEAU-GS84 nov., a novel actinomycete isolated from soil.</title>
        <authorList>
            <person name="Han L."/>
        </authorList>
    </citation>
    <scope>NUCLEOTIDE SEQUENCE [LARGE SCALE GENOMIC DNA]</scope>
    <source>
        <strain evidence="3 4">NEAU-GS84</strain>
    </source>
</reference>
<keyword evidence="1" id="KW-1133">Transmembrane helix</keyword>
<dbReference type="Proteomes" id="UP000479526">
    <property type="component" value="Unassembled WGS sequence"/>
</dbReference>
<dbReference type="InterPro" id="IPR047703">
    <property type="entry name" value="SCO2322-like"/>
</dbReference>
<dbReference type="RefSeq" id="WP_161480192.1">
    <property type="nucleotide sequence ID" value="NZ_WXEW01000004.1"/>
</dbReference>
<sequence>MLPSHPRKALIRVILGAVALAAVAAFAPQPGPDTPRQWTFWQSDGLAWLAPEAGAVPADGSVIGWRFGVSPDGTGTDSPREVPAFDDVCGGQAAASGRKRVVLAVDFGDGEVDAYPGDTPPQSTVTCVVAPSSATSLQLLSSEATRPRVDDSGNVLAVSGYPAKNNTTGKELPISQAAGAPSAAAPQEGGAPVVLLAAGGAVAVAAGVGVFFLLRRRSA</sequence>
<feature type="chain" id="PRO_5028970863" description="LPXTG cell wall anchor domain-containing protein" evidence="2">
    <location>
        <begin position="28"/>
        <end position="219"/>
    </location>
</feature>
<feature type="transmembrane region" description="Helical" evidence="1">
    <location>
        <begin position="193"/>
        <end position="214"/>
    </location>
</feature>
<accession>A0A7C9JCE0</accession>
<evidence type="ECO:0000256" key="1">
    <source>
        <dbReference type="SAM" id="Phobius"/>
    </source>
</evidence>
<keyword evidence="4" id="KW-1185">Reference proteome</keyword>
<evidence type="ECO:0000313" key="4">
    <source>
        <dbReference type="Proteomes" id="UP000479526"/>
    </source>
</evidence>
<dbReference type="NCBIfam" id="NF040672">
    <property type="entry name" value="SCO2322_fam"/>
    <property type="match status" value="1"/>
</dbReference>
<dbReference type="EMBL" id="WXEW01000004">
    <property type="protein sequence ID" value="NAS22841.1"/>
    <property type="molecule type" value="Genomic_DNA"/>
</dbReference>
<name>A0A7C9JCE0_9ACTN</name>
<comment type="caution">
    <text evidence="3">The sequence shown here is derived from an EMBL/GenBank/DDBJ whole genome shotgun (WGS) entry which is preliminary data.</text>
</comment>
<feature type="signal peptide" evidence="2">
    <location>
        <begin position="1"/>
        <end position="27"/>
    </location>
</feature>
<keyword evidence="1" id="KW-0472">Membrane</keyword>
<proteinExistence type="predicted"/>
<keyword evidence="2" id="KW-0732">Signal</keyword>
<evidence type="ECO:0008006" key="5">
    <source>
        <dbReference type="Google" id="ProtNLM"/>
    </source>
</evidence>
<dbReference type="AlphaFoldDB" id="A0A7C9JCE0"/>
<evidence type="ECO:0000313" key="3">
    <source>
        <dbReference type="EMBL" id="NAS22841.1"/>
    </source>
</evidence>
<organism evidence="3 4">
    <name type="scientific">Herbidospora solisilvae</name>
    <dbReference type="NCBI Taxonomy" id="2696284"/>
    <lineage>
        <taxon>Bacteria</taxon>
        <taxon>Bacillati</taxon>
        <taxon>Actinomycetota</taxon>
        <taxon>Actinomycetes</taxon>
        <taxon>Streptosporangiales</taxon>
        <taxon>Streptosporangiaceae</taxon>
        <taxon>Herbidospora</taxon>
    </lineage>
</organism>
<evidence type="ECO:0000256" key="2">
    <source>
        <dbReference type="SAM" id="SignalP"/>
    </source>
</evidence>
<protein>
    <recommendedName>
        <fullName evidence="5">LPXTG cell wall anchor domain-containing protein</fullName>
    </recommendedName>
</protein>
<gene>
    <name evidence="3" type="ORF">GT755_14220</name>
</gene>
<keyword evidence="1" id="KW-0812">Transmembrane</keyword>